<evidence type="ECO:0000313" key="1">
    <source>
        <dbReference type="EMBL" id="AKP51751.1"/>
    </source>
</evidence>
<dbReference type="Proteomes" id="UP000036520">
    <property type="component" value="Chromosome"/>
</dbReference>
<evidence type="ECO:0008006" key="3">
    <source>
        <dbReference type="Google" id="ProtNLM"/>
    </source>
</evidence>
<dbReference type="RefSeq" id="WP_048642056.1">
    <property type="nucleotide sequence ID" value="NZ_CP012040.1"/>
</dbReference>
<dbReference type="Pfam" id="PF17170">
    <property type="entry name" value="DUF5128"/>
    <property type="match status" value="1"/>
</dbReference>
<name>A0A0H4PBC3_9BACT</name>
<sequence>MISRKIMVIVFFALGLFNACQDKGGTEQAGGLQTIRIEHNNQTELFLEDVAANYTSIPLEMTEESLIGYIHNVAVSEDFLYINYAKGILQFNHAGKYIKKIGENGEAPGNYRQVRSMIIDPMDQSIIAADARFRKSFKFSEDGDLLAESEILSSPPIYITPIPEGYMVITDDNTQDEALGLVSINEIFKQDRDFVKIDSLKPLKAKIEKIFHTIWRHPSFITRADSTAYFFFPIGTLKEQVERDTLFQINENGDFIPHLKFQFSENVINEEGKRVFFIEKIEVNEAYYLVTYHYEGNYYLFGYDRKKDSSWLVKDGLRVKNLEGHYLPKSNGISYLMTEGVSELKGEEPNPIIHLIDWGK</sequence>
<dbReference type="Gene3D" id="2.120.10.30">
    <property type="entry name" value="TolB, C-terminal domain"/>
    <property type="match status" value="1"/>
</dbReference>
<reference evidence="1 2" key="1">
    <citation type="submission" date="2015-07" db="EMBL/GenBank/DDBJ databases">
        <authorList>
            <person name="Kim K.M."/>
        </authorList>
    </citation>
    <scope>NUCLEOTIDE SEQUENCE [LARGE SCALE GENOMIC DNA]</scope>
    <source>
        <strain evidence="1 2">KCTC 12363</strain>
    </source>
</reference>
<protein>
    <recommendedName>
        <fullName evidence="3">6-bladed beta-propeller</fullName>
    </recommendedName>
</protein>
<evidence type="ECO:0000313" key="2">
    <source>
        <dbReference type="Proteomes" id="UP000036520"/>
    </source>
</evidence>
<proteinExistence type="predicted"/>
<accession>A0A0H4PBC3</accession>
<gene>
    <name evidence="1" type="ORF">CA2015_2334</name>
</gene>
<dbReference type="OrthoDB" id="819787at2"/>
<keyword evidence="2" id="KW-1185">Reference proteome</keyword>
<dbReference type="AlphaFoldDB" id="A0A0H4PBC3"/>
<dbReference type="EMBL" id="CP012040">
    <property type="protein sequence ID" value="AKP51751.1"/>
    <property type="molecule type" value="Genomic_DNA"/>
</dbReference>
<dbReference type="STRING" id="320787.CA2015_2334"/>
<dbReference type="InterPro" id="IPR011042">
    <property type="entry name" value="6-blade_b-propeller_TolB-like"/>
</dbReference>
<dbReference type="KEGG" id="camu:CA2015_2334"/>
<organism evidence="1 2">
    <name type="scientific">Cyclobacterium amurskyense</name>
    <dbReference type="NCBI Taxonomy" id="320787"/>
    <lineage>
        <taxon>Bacteria</taxon>
        <taxon>Pseudomonadati</taxon>
        <taxon>Bacteroidota</taxon>
        <taxon>Cytophagia</taxon>
        <taxon>Cytophagales</taxon>
        <taxon>Cyclobacteriaceae</taxon>
        <taxon>Cyclobacterium</taxon>
    </lineage>
</organism>